<feature type="compositionally biased region" description="Acidic residues" evidence="1">
    <location>
        <begin position="239"/>
        <end position="249"/>
    </location>
</feature>
<feature type="compositionally biased region" description="Low complexity" evidence="1">
    <location>
        <begin position="50"/>
        <end position="64"/>
    </location>
</feature>
<gene>
    <name evidence="2" type="ORF">BSL78_14214</name>
</gene>
<sequence>MAPEDLFFAEQKHSETPVDNTGGCLHDSKVSCGELGEPATPHQVESSHDTNSSTNNTNPTPQNNHASPVNLQQNVANITVGSYEESTNNTHASSQDVLDIKRSSSNEEDNLCGKILVSLKTQTDEETMLCNSEPHEVHYDQTGNESEEEFATLKTHDEHLQTPYVYFLKANGYNEGDPTKMASYISDLSHIDTAAQVIMEHDVRDSVLTNKTKIQILSGFQKENQEDNPCLKLTKEDKDGEDDSSDEDYQSMADQMDENERLNLNSDRR</sequence>
<keyword evidence="3" id="KW-1185">Reference proteome</keyword>
<feature type="region of interest" description="Disordered" evidence="1">
    <location>
        <begin position="225"/>
        <end position="269"/>
    </location>
</feature>
<dbReference type="Proteomes" id="UP000230750">
    <property type="component" value="Unassembled WGS sequence"/>
</dbReference>
<feature type="region of interest" description="Disordered" evidence="1">
    <location>
        <begin position="1"/>
        <end position="68"/>
    </location>
</feature>
<accession>A0A2G8KLM5</accession>
<evidence type="ECO:0000313" key="3">
    <source>
        <dbReference type="Proteomes" id="UP000230750"/>
    </source>
</evidence>
<dbReference type="EMBL" id="MRZV01000493">
    <property type="protein sequence ID" value="PIK48912.1"/>
    <property type="molecule type" value="Genomic_DNA"/>
</dbReference>
<dbReference type="AlphaFoldDB" id="A0A2G8KLM5"/>
<evidence type="ECO:0000313" key="2">
    <source>
        <dbReference type="EMBL" id="PIK48912.1"/>
    </source>
</evidence>
<protein>
    <submittedName>
        <fullName evidence="2">Uncharacterized protein</fullName>
    </submittedName>
</protein>
<comment type="caution">
    <text evidence="2">The sequence shown here is derived from an EMBL/GenBank/DDBJ whole genome shotgun (WGS) entry which is preliminary data.</text>
</comment>
<proteinExistence type="predicted"/>
<organism evidence="2 3">
    <name type="scientific">Stichopus japonicus</name>
    <name type="common">Sea cucumber</name>
    <dbReference type="NCBI Taxonomy" id="307972"/>
    <lineage>
        <taxon>Eukaryota</taxon>
        <taxon>Metazoa</taxon>
        <taxon>Echinodermata</taxon>
        <taxon>Eleutherozoa</taxon>
        <taxon>Echinozoa</taxon>
        <taxon>Holothuroidea</taxon>
        <taxon>Aspidochirotacea</taxon>
        <taxon>Aspidochirotida</taxon>
        <taxon>Stichopodidae</taxon>
        <taxon>Apostichopus</taxon>
    </lineage>
</organism>
<name>A0A2G8KLM5_STIJA</name>
<reference evidence="2 3" key="1">
    <citation type="journal article" date="2017" name="PLoS Biol.">
        <title>The sea cucumber genome provides insights into morphological evolution and visceral regeneration.</title>
        <authorList>
            <person name="Zhang X."/>
            <person name="Sun L."/>
            <person name="Yuan J."/>
            <person name="Sun Y."/>
            <person name="Gao Y."/>
            <person name="Zhang L."/>
            <person name="Li S."/>
            <person name="Dai H."/>
            <person name="Hamel J.F."/>
            <person name="Liu C."/>
            <person name="Yu Y."/>
            <person name="Liu S."/>
            <person name="Lin W."/>
            <person name="Guo K."/>
            <person name="Jin S."/>
            <person name="Xu P."/>
            <person name="Storey K.B."/>
            <person name="Huan P."/>
            <person name="Zhang T."/>
            <person name="Zhou Y."/>
            <person name="Zhang J."/>
            <person name="Lin C."/>
            <person name="Li X."/>
            <person name="Xing L."/>
            <person name="Huo D."/>
            <person name="Sun M."/>
            <person name="Wang L."/>
            <person name="Mercier A."/>
            <person name="Li F."/>
            <person name="Yang H."/>
            <person name="Xiang J."/>
        </authorList>
    </citation>
    <scope>NUCLEOTIDE SEQUENCE [LARGE SCALE GENOMIC DNA]</scope>
    <source>
        <strain evidence="2">Shaxun</strain>
        <tissue evidence="2">Muscle</tissue>
    </source>
</reference>
<feature type="compositionally biased region" description="Basic and acidic residues" evidence="1">
    <location>
        <begin position="258"/>
        <end position="269"/>
    </location>
</feature>
<evidence type="ECO:0000256" key="1">
    <source>
        <dbReference type="SAM" id="MobiDB-lite"/>
    </source>
</evidence>